<keyword evidence="2" id="KW-0346">Stress response</keyword>
<dbReference type="GO" id="GO:0045974">
    <property type="term" value="P:regulation of translation, ncRNA-mediated"/>
    <property type="evidence" value="ECO:0007669"/>
    <property type="project" value="TreeGrafter"/>
</dbReference>
<name>A0A1N7KRT8_9BACL</name>
<dbReference type="GO" id="GO:0003723">
    <property type="term" value="F:RNA binding"/>
    <property type="evidence" value="ECO:0007669"/>
    <property type="project" value="UniProtKB-KW"/>
</dbReference>
<dbReference type="RefSeq" id="WP_009709570.1">
    <property type="nucleotide sequence ID" value="NZ_CP048103.1"/>
</dbReference>
<dbReference type="OrthoDB" id="2658118at2"/>
<dbReference type="InterPro" id="IPR005001">
    <property type="entry name" value="Hfq"/>
</dbReference>
<reference evidence="4" key="1">
    <citation type="submission" date="2017-01" db="EMBL/GenBank/DDBJ databases">
        <authorList>
            <person name="Varghese N."/>
            <person name="Submissions S."/>
        </authorList>
    </citation>
    <scope>NUCLEOTIDE SEQUENCE [LARGE SCALE GENOMIC DNA]</scope>
    <source>
        <strain evidence="4">DSM 45196</strain>
    </source>
</reference>
<dbReference type="EMBL" id="FTOD01000003">
    <property type="protein sequence ID" value="SIS64271.1"/>
    <property type="molecule type" value="Genomic_DNA"/>
</dbReference>
<accession>A0A1N7KRT8</accession>
<dbReference type="NCBIfam" id="TIGR02383">
    <property type="entry name" value="Hfq"/>
    <property type="match status" value="1"/>
</dbReference>
<dbReference type="PANTHER" id="PTHR34772:SF1">
    <property type="entry name" value="RNA-BINDING PROTEIN HFQ"/>
    <property type="match status" value="1"/>
</dbReference>
<evidence type="ECO:0000256" key="2">
    <source>
        <dbReference type="ARBA" id="ARBA00023016"/>
    </source>
</evidence>
<proteinExistence type="predicted"/>
<evidence type="ECO:0000313" key="4">
    <source>
        <dbReference type="Proteomes" id="UP000186795"/>
    </source>
</evidence>
<evidence type="ECO:0000313" key="3">
    <source>
        <dbReference type="EMBL" id="SIS64271.1"/>
    </source>
</evidence>
<organism evidence="3 4">
    <name type="scientific">Kroppenstedtia eburnea</name>
    <dbReference type="NCBI Taxonomy" id="714067"/>
    <lineage>
        <taxon>Bacteria</taxon>
        <taxon>Bacillati</taxon>
        <taxon>Bacillota</taxon>
        <taxon>Bacilli</taxon>
        <taxon>Bacillales</taxon>
        <taxon>Thermoactinomycetaceae</taxon>
        <taxon>Kroppenstedtia</taxon>
    </lineage>
</organism>
<dbReference type="InterPro" id="IPR010920">
    <property type="entry name" value="LSM_dom_sf"/>
</dbReference>
<dbReference type="PANTHER" id="PTHR34772">
    <property type="entry name" value="RNA-BINDING PROTEIN HFQ"/>
    <property type="match status" value="1"/>
</dbReference>
<dbReference type="GO" id="GO:0005829">
    <property type="term" value="C:cytosol"/>
    <property type="evidence" value="ECO:0007669"/>
    <property type="project" value="TreeGrafter"/>
</dbReference>
<dbReference type="GO" id="GO:0006355">
    <property type="term" value="P:regulation of DNA-templated transcription"/>
    <property type="evidence" value="ECO:0007669"/>
    <property type="project" value="InterPro"/>
</dbReference>
<dbReference type="Pfam" id="PF17209">
    <property type="entry name" value="Hfq"/>
    <property type="match status" value="1"/>
</dbReference>
<dbReference type="SUPFAM" id="SSF50182">
    <property type="entry name" value="Sm-like ribonucleoproteins"/>
    <property type="match status" value="1"/>
</dbReference>
<dbReference type="GO" id="GO:0043487">
    <property type="term" value="P:regulation of RNA stability"/>
    <property type="evidence" value="ECO:0007669"/>
    <property type="project" value="TreeGrafter"/>
</dbReference>
<dbReference type="Proteomes" id="UP000186795">
    <property type="component" value="Unassembled WGS sequence"/>
</dbReference>
<keyword evidence="1" id="KW-0694">RNA-binding</keyword>
<gene>
    <name evidence="3" type="ORF">SAMN05421790_103233</name>
</gene>
<evidence type="ECO:0000256" key="1">
    <source>
        <dbReference type="ARBA" id="ARBA00022884"/>
    </source>
</evidence>
<dbReference type="AlphaFoldDB" id="A0A1N7KRT8"/>
<sequence>MNEKHADQEFSQDHRLHILQEAQLECTIITVNGIHIKGTVQSFDKYVVLIRTHSGNQSMVYKHAISTIK</sequence>
<keyword evidence="4" id="KW-1185">Reference proteome</keyword>
<dbReference type="Gene3D" id="2.30.30.100">
    <property type="match status" value="1"/>
</dbReference>
<protein>
    <submittedName>
        <fullName evidence="3">Host factor-I protein</fullName>
    </submittedName>
</protein>